<proteinExistence type="predicted"/>
<name>A0A1J5P5M5_9ZZZZ</name>
<dbReference type="EMBL" id="MLJW01006882">
    <property type="protein sequence ID" value="OIQ66032.1"/>
    <property type="molecule type" value="Genomic_DNA"/>
</dbReference>
<reference evidence="1" key="1">
    <citation type="submission" date="2016-10" db="EMBL/GenBank/DDBJ databases">
        <title>Sequence of Gallionella enrichment culture.</title>
        <authorList>
            <person name="Poehlein A."/>
            <person name="Muehling M."/>
            <person name="Daniel R."/>
        </authorList>
    </citation>
    <scope>NUCLEOTIDE SEQUENCE</scope>
</reference>
<accession>A0A1J5P5M5</accession>
<gene>
    <name evidence="1" type="ORF">GALL_524040</name>
</gene>
<dbReference type="AlphaFoldDB" id="A0A1J5P5M5"/>
<protein>
    <submittedName>
        <fullName evidence="1">Uncharacterized protein</fullName>
    </submittedName>
</protein>
<organism evidence="1">
    <name type="scientific">mine drainage metagenome</name>
    <dbReference type="NCBI Taxonomy" id="410659"/>
    <lineage>
        <taxon>unclassified sequences</taxon>
        <taxon>metagenomes</taxon>
        <taxon>ecological metagenomes</taxon>
    </lineage>
</organism>
<evidence type="ECO:0000313" key="1">
    <source>
        <dbReference type="EMBL" id="OIQ66032.1"/>
    </source>
</evidence>
<comment type="caution">
    <text evidence="1">The sequence shown here is derived from an EMBL/GenBank/DDBJ whole genome shotgun (WGS) entry which is preliminary data.</text>
</comment>
<sequence length="138" mass="14836">MPLHKRRVSAIGRGNADRAKALITRKIQVVVNRRAGFVQIADHLFSPSVRARIIERAGRTRLPAGTMHGCKCMRSQRQIAAQGKPGLNPLLVVNQADIAIALSGDFANKTRIFGVTEQPGIEPVRGLLGCNSGSHGVP</sequence>